<dbReference type="GO" id="GO:0048039">
    <property type="term" value="F:ubiquinone binding"/>
    <property type="evidence" value="ECO:0007669"/>
    <property type="project" value="InterPro"/>
</dbReference>
<dbReference type="OMA" id="VKAECVD"/>
<dbReference type="FunCoup" id="A0A0G2JYY6">
    <property type="interactions" value="414"/>
</dbReference>
<dbReference type="GeneID" id="362810"/>
<evidence type="ECO:0000256" key="2">
    <source>
        <dbReference type="ARBA" id="ARBA00006885"/>
    </source>
</evidence>
<keyword evidence="4" id="KW-0999">Mitochondrion inner membrane</keyword>
<protein>
    <recommendedName>
        <fullName evidence="9">Coenzyme Q-binding protein COQ10 homolog B, mitochondrial</fullName>
    </recommendedName>
</protein>
<gene>
    <name evidence="11 13" type="primary">Coq10a</name>
</gene>
<dbReference type="ExpressionAtlas" id="A0A0G2JYY6">
    <property type="expression patterns" value="baseline and differential"/>
</dbReference>
<keyword evidence="12" id="KW-1185">Reference proteome</keyword>
<dbReference type="FunFam" id="3.30.530.20:FF:000002">
    <property type="entry name" value="Coenzyme Q-binding protein COQ10 homolog, mitochondrial"/>
    <property type="match status" value="1"/>
</dbReference>
<dbReference type="Reactome" id="R-RNO-611105">
    <property type="pathway name" value="Respiratory electron transport"/>
</dbReference>
<dbReference type="Ensembl" id="ENSRNOT00000086939.3">
    <property type="protein sequence ID" value="ENSRNOP00000070841.2"/>
    <property type="gene ID" value="ENSRNOG00000029571.7"/>
</dbReference>
<evidence type="ECO:0000256" key="5">
    <source>
        <dbReference type="ARBA" id="ARBA00022946"/>
    </source>
</evidence>
<evidence type="ECO:0000313" key="12">
    <source>
        <dbReference type="Proteomes" id="UP000002494"/>
    </source>
</evidence>
<dbReference type="RGD" id="1562447">
    <property type="gene designation" value="Coq10a"/>
</dbReference>
<dbReference type="PANTHER" id="PTHR12901">
    <property type="entry name" value="SPERM PROTEIN HOMOLOG"/>
    <property type="match status" value="1"/>
</dbReference>
<dbReference type="RefSeq" id="XP_038935293.1">
    <property type="nucleotide sequence ID" value="XM_039079365.2"/>
</dbReference>
<accession>A0A0G2JYY6</accession>
<reference evidence="11" key="2">
    <citation type="submission" date="2025-08" db="UniProtKB">
        <authorList>
            <consortium name="Ensembl"/>
        </authorList>
    </citation>
    <scope>IDENTIFICATION</scope>
    <source>
        <strain evidence="11">Brown Norway</strain>
    </source>
</reference>
<dbReference type="PANTHER" id="PTHR12901:SF8">
    <property type="entry name" value="COENZYME Q-BINDING PROTEIN COQ10 HOMOLOG A, MITOCHONDRIAL"/>
    <property type="match status" value="1"/>
</dbReference>
<feature type="domain" description="Coenzyme Q-binding protein COQ10 START" evidence="10">
    <location>
        <begin position="107"/>
        <end position="234"/>
    </location>
</feature>
<dbReference type="Gene3D" id="3.30.530.20">
    <property type="match status" value="1"/>
</dbReference>
<dbReference type="Pfam" id="PF03364">
    <property type="entry name" value="Polyketide_cyc"/>
    <property type="match status" value="1"/>
</dbReference>
<evidence type="ECO:0000256" key="1">
    <source>
        <dbReference type="ARBA" id="ARBA00004443"/>
    </source>
</evidence>
<evidence type="ECO:0000256" key="7">
    <source>
        <dbReference type="ARBA" id="ARBA00023136"/>
    </source>
</evidence>
<reference evidence="11" key="3">
    <citation type="submission" date="2025-09" db="UniProtKB">
        <authorList>
            <consortium name="Ensembl"/>
        </authorList>
    </citation>
    <scope>IDENTIFICATION</scope>
    <source>
        <strain evidence="11">Brown Norway</strain>
    </source>
</reference>
<dbReference type="Reactome" id="R-RNO-9864848">
    <property type="pathway name" value="Complex IV assembly"/>
</dbReference>
<dbReference type="GO" id="GO:0005739">
    <property type="term" value="C:mitochondrion"/>
    <property type="evidence" value="ECO:0000318"/>
    <property type="project" value="GO_Central"/>
</dbReference>
<dbReference type="Bgee" id="ENSRNOG00000029571">
    <property type="expression patterns" value="Expressed in skeletal muscle tissue and 20 other cell types or tissues"/>
</dbReference>
<dbReference type="Proteomes" id="UP000002494">
    <property type="component" value="Chromosome 7"/>
</dbReference>
<dbReference type="SUPFAM" id="SSF55961">
    <property type="entry name" value="Bet v1-like"/>
    <property type="match status" value="1"/>
</dbReference>
<dbReference type="InterPro" id="IPR044996">
    <property type="entry name" value="COQ10-like"/>
</dbReference>
<comment type="subcellular location">
    <subcellularLocation>
        <location evidence="1">Mitochondrion inner membrane</location>
        <topology evidence="1">Peripheral membrane protein</topology>
        <orientation evidence="1">Matrix side</orientation>
    </subcellularLocation>
</comment>
<dbReference type="AlphaFoldDB" id="A0A0G2JYY6"/>
<dbReference type="AGR" id="RGD:1562447"/>
<reference evidence="11" key="1">
    <citation type="submission" date="2024-01" db="EMBL/GenBank/DDBJ databases">
        <title>GRCr8: a new rat reference genome assembly contstructed from accurate long reads and long range scaffolding.</title>
        <authorList>
            <person name="Doris P.A."/>
            <person name="Kalbfleisch T."/>
            <person name="Li K."/>
            <person name="Howe K."/>
            <person name="Wood J."/>
        </authorList>
    </citation>
    <scope>NUCLEOTIDE SEQUENCE [LARGE SCALE GENOMIC DNA]</scope>
    <source>
        <strain evidence="11">Brown Norway</strain>
    </source>
</reference>
<evidence type="ECO:0000256" key="3">
    <source>
        <dbReference type="ARBA" id="ARBA00011814"/>
    </source>
</evidence>
<comment type="subunit">
    <text evidence="3">Interacts with coenzyme Q.</text>
</comment>
<evidence type="ECO:0000313" key="11">
    <source>
        <dbReference type="Ensembl" id="ENSRNOP00000070841.2"/>
    </source>
</evidence>
<dbReference type="GO" id="GO:0005743">
    <property type="term" value="C:mitochondrial inner membrane"/>
    <property type="evidence" value="ECO:0007669"/>
    <property type="project" value="UniProtKB-SubCell"/>
</dbReference>
<keyword evidence="7" id="KW-0472">Membrane</keyword>
<dbReference type="InterPro" id="IPR005031">
    <property type="entry name" value="COQ10_START"/>
</dbReference>
<proteinExistence type="inferred from homology"/>
<comment type="similarity">
    <text evidence="2">Belongs to the COQ10 family.</text>
</comment>
<comment type="function">
    <text evidence="8">Required for the function of coenzyme Q in the respiratory chain. May serve as a chaperone or may be involved in the transport of Q6 from its site of synthesis to the catalytic sites of the respiratory complexes.</text>
</comment>
<evidence type="ECO:0000256" key="8">
    <source>
        <dbReference type="ARBA" id="ARBA00024947"/>
    </source>
</evidence>
<name>A0A0G2JYY6_RAT</name>
<keyword evidence="6" id="KW-0496">Mitochondrion</keyword>
<organism evidence="11 12">
    <name type="scientific">Rattus norvegicus</name>
    <name type="common">Rat</name>
    <dbReference type="NCBI Taxonomy" id="10116"/>
    <lineage>
        <taxon>Eukaryota</taxon>
        <taxon>Metazoa</taxon>
        <taxon>Chordata</taxon>
        <taxon>Craniata</taxon>
        <taxon>Vertebrata</taxon>
        <taxon>Euteleostomi</taxon>
        <taxon>Mammalia</taxon>
        <taxon>Eutheria</taxon>
        <taxon>Euarchontoglires</taxon>
        <taxon>Glires</taxon>
        <taxon>Rodentia</taxon>
        <taxon>Myomorpha</taxon>
        <taxon>Muroidea</taxon>
        <taxon>Muridae</taxon>
        <taxon>Murinae</taxon>
        <taxon>Rattus</taxon>
    </lineage>
</organism>
<keyword evidence="5" id="KW-0809">Transit peptide</keyword>
<evidence type="ECO:0000256" key="9">
    <source>
        <dbReference type="ARBA" id="ARBA00039620"/>
    </source>
</evidence>
<evidence type="ECO:0000313" key="13">
    <source>
        <dbReference type="RGD" id="1562447"/>
    </source>
</evidence>
<evidence type="ECO:0000256" key="4">
    <source>
        <dbReference type="ARBA" id="ARBA00022792"/>
    </source>
</evidence>
<dbReference type="CTD" id="93058"/>
<dbReference type="InterPro" id="IPR023393">
    <property type="entry name" value="START-like_dom_sf"/>
</dbReference>
<dbReference type="CDD" id="cd07813">
    <property type="entry name" value="COQ10p_like"/>
    <property type="match status" value="1"/>
</dbReference>
<dbReference type="VEuPathDB" id="HostDB:ENSRNOG00000029571"/>
<dbReference type="GeneTree" id="ENSGT00940000160056"/>
<evidence type="ECO:0000259" key="10">
    <source>
        <dbReference type="Pfam" id="PF03364"/>
    </source>
</evidence>
<sequence length="259" mass="28985">MASAGARRLPVPTRAAARSCCGFSLCRGARSLPTPPPGSPRSPRPMRFLISCNLLLPRAAQVLAAEVGLPPSRSFMGFAAPFTNKRKAYSERRIMGSLAFNSSCSRYSMQEMFEVVSNVQEYREFVPWCKKSLVVSSRKGHLKAQLEVGFPPVLERYTSAVSMVKPHMVKAVCTDGKLFNHLETIWRFSPGIPAYPRTCTVDFSISFEFRSLLHSQLATMFFDEVVKQNVAAFERRAATKFGPETAIPRELMFHEVHQT</sequence>
<dbReference type="OrthoDB" id="292693at2759"/>
<dbReference type="GO" id="GO:0045333">
    <property type="term" value="P:cellular respiration"/>
    <property type="evidence" value="ECO:0007669"/>
    <property type="project" value="InterPro"/>
</dbReference>
<evidence type="ECO:0000256" key="6">
    <source>
        <dbReference type="ARBA" id="ARBA00023128"/>
    </source>
</evidence>